<evidence type="ECO:0000256" key="1">
    <source>
        <dbReference type="ARBA" id="ARBA00022676"/>
    </source>
</evidence>
<dbReference type="eggNOG" id="ENOG502QRMX">
    <property type="taxonomic scope" value="Eukaryota"/>
</dbReference>
<protein>
    <recommendedName>
        <fullName evidence="5">Anthranilate phosphoribosyltransferase</fullName>
    </recommendedName>
</protein>
<dbReference type="STRING" id="981085.W9RCP9"/>
<keyword evidence="2" id="KW-0808">Transferase</keyword>
<dbReference type="EMBL" id="KE344869">
    <property type="protein sequence ID" value="EXB82518.1"/>
    <property type="molecule type" value="Genomic_DNA"/>
</dbReference>
<dbReference type="GO" id="GO:0005829">
    <property type="term" value="C:cytosol"/>
    <property type="evidence" value="ECO:0007669"/>
    <property type="project" value="TreeGrafter"/>
</dbReference>
<dbReference type="GO" id="GO:0016757">
    <property type="term" value="F:glycosyltransferase activity"/>
    <property type="evidence" value="ECO:0007669"/>
    <property type="project" value="UniProtKB-KW"/>
</dbReference>
<name>W9RCP9_9ROSA</name>
<reference evidence="4" key="1">
    <citation type="submission" date="2013-01" db="EMBL/GenBank/DDBJ databases">
        <title>Draft Genome Sequence of a Mulberry Tree, Morus notabilis C.K. Schneid.</title>
        <authorList>
            <person name="He N."/>
            <person name="Zhao S."/>
        </authorList>
    </citation>
    <scope>NUCLEOTIDE SEQUENCE</scope>
</reference>
<dbReference type="Gene3D" id="3.40.1030.10">
    <property type="entry name" value="Nucleoside phosphorylase/phosphoribosyltransferase catalytic domain"/>
    <property type="match status" value="1"/>
</dbReference>
<dbReference type="PANTHER" id="PTHR11922:SF1">
    <property type="entry name" value="ANTHRANILATE PHOSPHORIBOSYLTRANSFERASE"/>
    <property type="match status" value="1"/>
</dbReference>
<sequence length="627" mass="68827">MNALLSPELSLASISSICADKSRNSNRSRVQTVFKLPPTRRHRRIGRTKCLTVRAVLDSAMIDQLGLSESDIRNPAMSSSYRSSSLPKPNQTVLDAQARVCTGPTQTRPLSEEQAFKVLDTILRSARGDLKDEEEVSKAQLGAFFAAMTIRANAFPEATQWSEGETRAMNTFWPLLARALPPDVIFIADPEGSIMGVGSSVGPQFVGNCSSEMRLVGALREVLAGGHLGFEEVQGVLRDVLPLKIGDGVVTGVSESLLSAFLIGQRMNRETDRELKAYCLAFDDELGPPPVADVISLTHYGEPYDGNTRFFRSTLFVAAVRSCYGESSLLHGVEWMPPKGGITEEQMLKFMGANTSLSPLQAKELIEDEEVGFAHVSQREARPSLYSLIKLREHIKKRPPLATTEKVQQLVRARGKEAIVAGFYHEGYEEPLLMLMKRRGVHAGLVVKELRRAPQPLEADAFERHRRWLLRRPPHWNGDSGGPTGEEGALSMTTRLRSVSLSKGLPVNYCSGFRALSTASSSETDGVSRQSFSLEINAVDYGFEPSDTPRTDRSVTKNIELGLAALHGQKGPAYDRIVLNAGMVDHLLGCDGAEDVLVALDRAREAIDSGKALKRLLNYIKNSNKVR</sequence>
<keyword evidence="4" id="KW-1185">Reference proteome</keyword>
<dbReference type="GO" id="GO:0003921">
    <property type="term" value="F:GMP synthase activity"/>
    <property type="evidence" value="ECO:0007669"/>
    <property type="project" value="TreeGrafter"/>
</dbReference>
<accession>W9RCP9</accession>
<dbReference type="Proteomes" id="UP000030645">
    <property type="component" value="Unassembled WGS sequence"/>
</dbReference>
<dbReference type="AlphaFoldDB" id="W9RCP9"/>
<evidence type="ECO:0008006" key="5">
    <source>
        <dbReference type="Google" id="ProtNLM"/>
    </source>
</evidence>
<evidence type="ECO:0000313" key="4">
    <source>
        <dbReference type="Proteomes" id="UP000030645"/>
    </source>
</evidence>
<dbReference type="PANTHER" id="PTHR11922">
    <property type="entry name" value="GMP SYNTHASE-RELATED"/>
    <property type="match status" value="1"/>
</dbReference>
<keyword evidence="1" id="KW-0328">Glycosyltransferase</keyword>
<dbReference type="SUPFAM" id="SSF52418">
    <property type="entry name" value="Nucleoside phosphorylase/phosphoribosyltransferase catalytic domain"/>
    <property type="match status" value="2"/>
</dbReference>
<organism evidence="3 4">
    <name type="scientific">Morus notabilis</name>
    <dbReference type="NCBI Taxonomy" id="981085"/>
    <lineage>
        <taxon>Eukaryota</taxon>
        <taxon>Viridiplantae</taxon>
        <taxon>Streptophyta</taxon>
        <taxon>Embryophyta</taxon>
        <taxon>Tracheophyta</taxon>
        <taxon>Spermatophyta</taxon>
        <taxon>Magnoliopsida</taxon>
        <taxon>eudicotyledons</taxon>
        <taxon>Gunneridae</taxon>
        <taxon>Pentapetalae</taxon>
        <taxon>rosids</taxon>
        <taxon>fabids</taxon>
        <taxon>Rosales</taxon>
        <taxon>Moraceae</taxon>
        <taxon>Moreae</taxon>
        <taxon>Morus</taxon>
    </lineage>
</organism>
<evidence type="ECO:0000256" key="2">
    <source>
        <dbReference type="ARBA" id="ARBA00022679"/>
    </source>
</evidence>
<proteinExistence type="predicted"/>
<dbReference type="InterPro" id="IPR035902">
    <property type="entry name" value="Nuc_phospho_transferase"/>
</dbReference>
<evidence type="ECO:0000313" key="3">
    <source>
        <dbReference type="EMBL" id="EXB82518.1"/>
    </source>
</evidence>
<gene>
    <name evidence="3" type="ORF">L484_027694</name>
</gene>